<dbReference type="InterPro" id="IPR028212">
    <property type="entry name" value="GHL6"/>
</dbReference>
<dbReference type="Gene3D" id="3.20.20.80">
    <property type="entry name" value="Glycosidases"/>
    <property type="match status" value="2"/>
</dbReference>
<accession>A0A2M7M3J2</accession>
<dbReference type="AlphaFoldDB" id="A0A2M7M3J2"/>
<protein>
    <recommendedName>
        <fullName evidence="1">Beta-galactosidase trimerisation domain-containing protein</fullName>
    </recommendedName>
</protein>
<proteinExistence type="predicted"/>
<comment type="caution">
    <text evidence="2">The sequence shown here is derived from an EMBL/GenBank/DDBJ whole genome shotgun (WGS) entry which is preliminary data.</text>
</comment>
<gene>
    <name evidence="2" type="ORF">COZ37_03620</name>
</gene>
<evidence type="ECO:0000313" key="2">
    <source>
        <dbReference type="EMBL" id="PIX77256.1"/>
    </source>
</evidence>
<dbReference type="Proteomes" id="UP000229703">
    <property type="component" value="Unassembled WGS sequence"/>
</dbReference>
<dbReference type="SUPFAM" id="SSF51445">
    <property type="entry name" value="(Trans)glycosidases"/>
    <property type="match status" value="1"/>
</dbReference>
<sequence>MEWYEKPVRMMRWEYMQNVSKMKDMDLEQLAKMKKEDWHINCEWFVGAPGVAPGLGFQTTFKAEGFERYPGFENFDSLREYLPYAHKYGIKLLVYLNMHWYSYEFAKKHPDWEQLISSAEPYGKIHPLYGNGTTFCVNSPWRNWAFRLIKETMKTGVDGIFLDGPVVFSDCCYCQYCEEKFKKTYGENLPEKEDWQNFLWKDFIEFRRDSLAEFLRDAQKAMKEINSEGVIFLNAGGWQPSGWRVARDIEKMQDYQDFNGAEEFFHPKAEKSILATSMMAKYLTAGMKPAVVFNHYAMGSWHYIPLMPLEIKLALAQIIANRANPWICVFDPLAKNIGEKEPVAEVLGFAEENEEYYLKTSSLAKVAVHFSRQTSTYYLSQYTSLYKDLGTGKEEGLVLDQGTGKLVVDWERRKSINESLLHHSYIGCYLSLIRSHTLFDIILDKNLTSEKLKEYEVLVLPNSACLSENQRKAIKEFVRKGGKLFASFETGFYDEKGNLLEDKEWKEFLGIEEIEDLFPPMVGENYMTATEEFAGFPKSQLIERPIQTLKVRAKKSTRTPLFYLKPLPKIYMSLQGVSASPALLISKYGKGKVVYSPSLLEAFYGEYRIESTSQLITQIVKMLSLEEIIKMDAPSAVEIEVYEQKDSSRYIIHLINATGDMQRPIKEIIPVRNIKISLKVKQARKIYQLNNKETIPFVHEKERIEFVIPELKLYEVVVVEI</sequence>
<dbReference type="EMBL" id="PFJK01000168">
    <property type="protein sequence ID" value="PIX77256.1"/>
    <property type="molecule type" value="Genomic_DNA"/>
</dbReference>
<dbReference type="CDD" id="cd03143">
    <property type="entry name" value="A4_beta-galactosidase_middle_domain"/>
    <property type="match status" value="1"/>
</dbReference>
<dbReference type="SUPFAM" id="SSF52317">
    <property type="entry name" value="Class I glutamine amidotransferase-like"/>
    <property type="match status" value="1"/>
</dbReference>
<evidence type="ECO:0000259" key="1">
    <source>
        <dbReference type="Pfam" id="PF08532"/>
    </source>
</evidence>
<name>A0A2M7M3J2_9BACT</name>
<evidence type="ECO:0000313" key="3">
    <source>
        <dbReference type="Proteomes" id="UP000229703"/>
    </source>
</evidence>
<dbReference type="Pfam" id="PF08532">
    <property type="entry name" value="Glyco_hydro_42M"/>
    <property type="match status" value="1"/>
</dbReference>
<dbReference type="InterPro" id="IPR017853">
    <property type="entry name" value="GH"/>
</dbReference>
<dbReference type="GO" id="GO:0005975">
    <property type="term" value="P:carbohydrate metabolic process"/>
    <property type="evidence" value="ECO:0007669"/>
    <property type="project" value="InterPro"/>
</dbReference>
<reference evidence="3" key="1">
    <citation type="submission" date="2017-09" db="EMBL/GenBank/DDBJ databases">
        <title>Depth-based differentiation of microbial function through sediment-hosted aquifers and enrichment of novel symbionts in the deep terrestrial subsurface.</title>
        <authorList>
            <person name="Probst A.J."/>
            <person name="Ladd B."/>
            <person name="Jarett J.K."/>
            <person name="Geller-Mcgrath D.E."/>
            <person name="Sieber C.M.K."/>
            <person name="Emerson J.B."/>
            <person name="Anantharaman K."/>
            <person name="Thomas B.C."/>
            <person name="Malmstrom R."/>
            <person name="Stieglmeier M."/>
            <person name="Klingl A."/>
            <person name="Woyke T."/>
            <person name="Ryan C.M."/>
            <person name="Banfield J.F."/>
        </authorList>
    </citation>
    <scope>NUCLEOTIDE SEQUENCE [LARGE SCALE GENOMIC DNA]</scope>
</reference>
<dbReference type="Gene3D" id="3.40.50.880">
    <property type="match status" value="1"/>
</dbReference>
<dbReference type="InterPro" id="IPR013738">
    <property type="entry name" value="Beta_galactosidase_Trimer"/>
</dbReference>
<dbReference type="GO" id="GO:0004565">
    <property type="term" value="F:beta-galactosidase activity"/>
    <property type="evidence" value="ECO:0007669"/>
    <property type="project" value="InterPro"/>
</dbReference>
<organism evidence="2 3">
    <name type="scientific">bacterium (Candidatus Ratteibacteria) CG_4_10_14_3_um_filter_41_18</name>
    <dbReference type="NCBI Taxonomy" id="2014287"/>
    <lineage>
        <taxon>Bacteria</taxon>
        <taxon>Candidatus Ratteibacteria</taxon>
    </lineage>
</organism>
<dbReference type="Pfam" id="PF14871">
    <property type="entry name" value="GHL6"/>
    <property type="match status" value="1"/>
</dbReference>
<dbReference type="InterPro" id="IPR029062">
    <property type="entry name" value="Class_I_gatase-like"/>
</dbReference>
<feature type="domain" description="Beta-galactosidase trimerisation" evidence="1">
    <location>
        <begin position="448"/>
        <end position="503"/>
    </location>
</feature>